<evidence type="ECO:0008006" key="4">
    <source>
        <dbReference type="Google" id="ProtNLM"/>
    </source>
</evidence>
<dbReference type="Pfam" id="PF01535">
    <property type="entry name" value="PPR"/>
    <property type="match status" value="1"/>
</dbReference>
<comment type="caution">
    <text evidence="2">The sequence shown here is derived from an EMBL/GenBank/DDBJ whole genome shotgun (WGS) entry which is preliminary data.</text>
</comment>
<keyword evidence="1" id="KW-0677">Repeat</keyword>
<dbReference type="NCBIfam" id="TIGR00756">
    <property type="entry name" value="PPR"/>
    <property type="match status" value="1"/>
</dbReference>
<evidence type="ECO:0000313" key="2">
    <source>
        <dbReference type="EMBL" id="KAI5341814.1"/>
    </source>
</evidence>
<evidence type="ECO:0000256" key="1">
    <source>
        <dbReference type="ARBA" id="ARBA00022737"/>
    </source>
</evidence>
<reference evidence="2 3" key="1">
    <citation type="journal article" date="2022" name="G3 (Bethesda)">
        <title>Whole-genome sequence and methylome profiling of the almond [Prunus dulcis (Mill.) D.A. Webb] cultivar 'Nonpareil'.</title>
        <authorList>
            <person name="D'Amico-Willman K.M."/>
            <person name="Ouma W.Z."/>
            <person name="Meulia T."/>
            <person name="Sideli G.M."/>
            <person name="Gradziel T.M."/>
            <person name="Fresnedo-Ramirez J."/>
        </authorList>
    </citation>
    <scope>NUCLEOTIDE SEQUENCE [LARGE SCALE GENOMIC DNA]</scope>
    <source>
        <strain evidence="2">Clone GOH B32 T37-40</strain>
    </source>
</reference>
<protein>
    <recommendedName>
        <fullName evidence="4">Tetratricopeptide repeat-like superfamily protein</fullName>
    </recommendedName>
</protein>
<dbReference type="PANTHER" id="PTHR47859:SF1">
    <property type="entry name" value="PENTATRICOPEPTIDE REPEAT-CONTAINING PROTEIN"/>
    <property type="match status" value="1"/>
</dbReference>
<dbReference type="Gene3D" id="1.25.40.10">
    <property type="entry name" value="Tetratricopeptide repeat domain"/>
    <property type="match status" value="1"/>
</dbReference>
<dbReference type="AlphaFoldDB" id="A0AAD4ZDI5"/>
<dbReference type="Pfam" id="PF13812">
    <property type="entry name" value="PPR_3"/>
    <property type="match status" value="1"/>
</dbReference>
<evidence type="ECO:0000313" key="3">
    <source>
        <dbReference type="Proteomes" id="UP001054821"/>
    </source>
</evidence>
<dbReference type="EMBL" id="JAJFAZ020000002">
    <property type="protein sequence ID" value="KAI5341814.1"/>
    <property type="molecule type" value="Genomic_DNA"/>
</dbReference>
<keyword evidence="3" id="KW-1185">Reference proteome</keyword>
<accession>A0AAD4ZDI5</accession>
<dbReference type="PANTHER" id="PTHR47859">
    <property type="entry name" value="PENTATRICOPEPTIDE REPEAT-CONTAINING PROTEIN"/>
    <property type="match status" value="1"/>
</dbReference>
<dbReference type="InterPro" id="IPR011990">
    <property type="entry name" value="TPR-like_helical_dom_sf"/>
</dbReference>
<dbReference type="InterPro" id="IPR002885">
    <property type="entry name" value="PPR_rpt"/>
</dbReference>
<organism evidence="2 3">
    <name type="scientific">Prunus dulcis</name>
    <name type="common">Almond</name>
    <name type="synonym">Amygdalus dulcis</name>
    <dbReference type="NCBI Taxonomy" id="3755"/>
    <lineage>
        <taxon>Eukaryota</taxon>
        <taxon>Viridiplantae</taxon>
        <taxon>Streptophyta</taxon>
        <taxon>Embryophyta</taxon>
        <taxon>Tracheophyta</taxon>
        <taxon>Spermatophyta</taxon>
        <taxon>Magnoliopsida</taxon>
        <taxon>eudicotyledons</taxon>
        <taxon>Gunneridae</taxon>
        <taxon>Pentapetalae</taxon>
        <taxon>rosids</taxon>
        <taxon>fabids</taxon>
        <taxon>Rosales</taxon>
        <taxon>Rosaceae</taxon>
        <taxon>Amygdaloideae</taxon>
        <taxon>Amygdaleae</taxon>
        <taxon>Prunus</taxon>
    </lineage>
</organism>
<proteinExistence type="predicted"/>
<dbReference type="Proteomes" id="UP001054821">
    <property type="component" value="Chromosome 2"/>
</dbReference>
<sequence>MQDQPERAVQMLAKMKQLKVVPDIRTYELLFSLFGNVNAPYEEGNMLSQVDAAERINAIEMDMARYGCYRSACALVSMMLRAGFYPLTVTYTILINILLEDDDIEEALNLLDQASSERNELDTLLFNTILEKAVKRK</sequence>
<gene>
    <name evidence="2" type="ORF">L3X38_009689</name>
</gene>
<name>A0AAD4ZDI5_PRUDU</name>